<dbReference type="OrthoDB" id="9801098at2"/>
<dbReference type="eggNOG" id="COG1611">
    <property type="taxonomic scope" value="Bacteria"/>
</dbReference>
<dbReference type="STRING" id="887929.HMP0721_2060"/>
<keyword evidence="2" id="KW-0378">Hydrolase</keyword>
<gene>
    <name evidence="3" type="ORF">HMP0721_2060</name>
</gene>
<dbReference type="RefSeq" id="WP_006599482.1">
    <property type="nucleotide sequence ID" value="NZ_GL622359.1"/>
</dbReference>
<dbReference type="Gene3D" id="3.40.50.450">
    <property type="match status" value="1"/>
</dbReference>
<evidence type="ECO:0000313" key="4">
    <source>
        <dbReference type="Proteomes" id="UP000004754"/>
    </source>
</evidence>
<dbReference type="AlphaFoldDB" id="E6MJ75"/>
<dbReference type="PANTHER" id="PTHR31223">
    <property type="entry name" value="LOG FAMILY PROTEIN YJL055W"/>
    <property type="match status" value="1"/>
</dbReference>
<dbReference type="Proteomes" id="UP000004754">
    <property type="component" value="Unassembled WGS sequence"/>
</dbReference>
<dbReference type="EC" id="3.2.2.n1" evidence="2"/>
<dbReference type="PANTHER" id="PTHR31223:SF70">
    <property type="entry name" value="LOG FAMILY PROTEIN YJL055W"/>
    <property type="match status" value="1"/>
</dbReference>
<dbReference type="EMBL" id="AEQN01000026">
    <property type="protein sequence ID" value="EFV00895.1"/>
    <property type="molecule type" value="Genomic_DNA"/>
</dbReference>
<comment type="caution">
    <text evidence="3">The sequence shown here is derived from an EMBL/GenBank/DDBJ whole genome shotgun (WGS) entry which is preliminary data.</text>
</comment>
<dbReference type="NCBIfam" id="TIGR00730">
    <property type="entry name" value="Rossman fold protein, TIGR00730 family"/>
    <property type="match status" value="1"/>
</dbReference>
<dbReference type="InterPro" id="IPR005269">
    <property type="entry name" value="LOG"/>
</dbReference>
<evidence type="ECO:0000256" key="1">
    <source>
        <dbReference type="ARBA" id="ARBA00006763"/>
    </source>
</evidence>
<evidence type="ECO:0000256" key="2">
    <source>
        <dbReference type="RuleBase" id="RU363015"/>
    </source>
</evidence>
<keyword evidence="4" id="KW-1185">Reference proteome</keyword>
<sequence length="178" mass="19384">MNITVFCGSRFGTDPDFKQAAADLGTWIGKNGHCLIYGSGWTGLMGTVADATLDAGGRVIGVIPEFLKAIEKPHELINKTITVETMAERKTIMRKLGDAFIALPGGPGTMEEITEVISLAKLNRHHKPCVVFNQKGFYDSFKTLYDEMVAKDFLDQPGRDKIVIADSIEAVEAALGHQ</sequence>
<dbReference type="GO" id="GO:0009691">
    <property type="term" value="P:cytokinin biosynthetic process"/>
    <property type="evidence" value="ECO:0007669"/>
    <property type="project" value="UniProtKB-UniRule"/>
</dbReference>
<dbReference type="InterPro" id="IPR031100">
    <property type="entry name" value="LOG_fam"/>
</dbReference>
<dbReference type="GO" id="GO:0016799">
    <property type="term" value="F:hydrolase activity, hydrolyzing N-glycosyl compounds"/>
    <property type="evidence" value="ECO:0007669"/>
    <property type="project" value="TreeGrafter"/>
</dbReference>
<accession>E6MJ75</accession>
<reference evidence="3 4" key="1">
    <citation type="submission" date="2010-12" db="EMBL/GenBank/DDBJ databases">
        <authorList>
            <person name="Muzny D."/>
            <person name="Qin X."/>
            <person name="Deng J."/>
            <person name="Jiang H."/>
            <person name="Liu Y."/>
            <person name="Qu J."/>
            <person name="Song X.-Z."/>
            <person name="Zhang L."/>
            <person name="Thornton R."/>
            <person name="Coyle M."/>
            <person name="Francisco L."/>
            <person name="Jackson L."/>
            <person name="Javaid M."/>
            <person name="Korchina V."/>
            <person name="Kovar C."/>
            <person name="Mata R."/>
            <person name="Mathew T."/>
            <person name="Ngo R."/>
            <person name="Nguyen L."/>
            <person name="Nguyen N."/>
            <person name="Okwuonu G."/>
            <person name="Ongeri F."/>
            <person name="Pham C."/>
            <person name="Simmons D."/>
            <person name="Wilczek-Boney K."/>
            <person name="Hale W."/>
            <person name="Jakkamsetti A."/>
            <person name="Pham P."/>
            <person name="Ruth R."/>
            <person name="San Lucas F."/>
            <person name="Warren J."/>
            <person name="Zhang J."/>
            <person name="Zhao Z."/>
            <person name="Zhou C."/>
            <person name="Zhu D."/>
            <person name="Lee S."/>
            <person name="Bess C."/>
            <person name="Blankenburg K."/>
            <person name="Forbes L."/>
            <person name="Fu Q."/>
            <person name="Gubbala S."/>
            <person name="Hirani K."/>
            <person name="Jayaseelan J.C."/>
            <person name="Lara F."/>
            <person name="Munidasa M."/>
            <person name="Palculict T."/>
            <person name="Patil S."/>
            <person name="Pu L.-L."/>
            <person name="Saada N."/>
            <person name="Tang L."/>
            <person name="Weissenberger G."/>
            <person name="Zhu Y."/>
            <person name="Hemphill L."/>
            <person name="Shang Y."/>
            <person name="Youmans B."/>
            <person name="Ayvaz T."/>
            <person name="Ross M."/>
            <person name="Santibanez J."/>
            <person name="Aqrawi P."/>
            <person name="Gross S."/>
            <person name="Joshi V."/>
            <person name="Fowler G."/>
            <person name="Nazareth L."/>
            <person name="Reid J."/>
            <person name="Worley K."/>
            <person name="Petrosino J."/>
            <person name="Highlander S."/>
            <person name="Gibbs R."/>
        </authorList>
    </citation>
    <scope>NUCLEOTIDE SEQUENCE [LARGE SCALE GENOMIC DNA]</scope>
    <source>
        <strain evidence="3 4">ATCC 23263</strain>
    </source>
</reference>
<dbReference type="SUPFAM" id="SSF102405">
    <property type="entry name" value="MCP/YpsA-like"/>
    <property type="match status" value="1"/>
</dbReference>
<dbReference type="HOGENOM" id="CLU_058336_4_2_9"/>
<protein>
    <recommendedName>
        <fullName evidence="2">Cytokinin riboside 5'-monophosphate phosphoribohydrolase</fullName>
        <ecNumber evidence="2">3.2.2.n1</ecNumber>
    </recommendedName>
</protein>
<organism evidence="3 4">
    <name type="scientific">Pseudoramibacter alactolyticus ATCC 23263</name>
    <dbReference type="NCBI Taxonomy" id="887929"/>
    <lineage>
        <taxon>Bacteria</taxon>
        <taxon>Bacillati</taxon>
        <taxon>Bacillota</taxon>
        <taxon>Clostridia</taxon>
        <taxon>Eubacteriales</taxon>
        <taxon>Eubacteriaceae</taxon>
        <taxon>Pseudoramibacter</taxon>
    </lineage>
</organism>
<name>E6MJ75_9FIRM</name>
<keyword evidence="2" id="KW-0203">Cytokinin biosynthesis</keyword>
<proteinExistence type="inferred from homology"/>
<comment type="similarity">
    <text evidence="1 2">Belongs to the LOG family.</text>
</comment>
<evidence type="ECO:0000313" key="3">
    <source>
        <dbReference type="EMBL" id="EFV00895.1"/>
    </source>
</evidence>
<dbReference type="Pfam" id="PF03641">
    <property type="entry name" value="Lysine_decarbox"/>
    <property type="match status" value="1"/>
</dbReference>
<dbReference type="GO" id="GO:0005829">
    <property type="term" value="C:cytosol"/>
    <property type="evidence" value="ECO:0007669"/>
    <property type="project" value="TreeGrafter"/>
</dbReference>